<comment type="caution">
    <text evidence="1">The sequence shown here is derived from an EMBL/GenBank/DDBJ whole genome shotgun (WGS) entry which is preliminary data.</text>
</comment>
<dbReference type="EMBL" id="BLAL01000338">
    <property type="protein sequence ID" value="GET04071.1"/>
    <property type="molecule type" value="Genomic_DNA"/>
</dbReference>
<sequence length="99" mass="11185">MIMNKKLIDIQIILIKNPTFSSLLLNSTYNHTSSSIPNNNNTPLPTDSSNQNALLNFFNPMLEISHNSKTLIFISSKNNIIHHAWISSHIISKVDIIEN</sequence>
<accession>A0A8H3MGI4</accession>
<evidence type="ECO:0000313" key="2">
    <source>
        <dbReference type="Proteomes" id="UP000615446"/>
    </source>
</evidence>
<evidence type="ECO:0000313" key="1">
    <source>
        <dbReference type="EMBL" id="GET04071.1"/>
    </source>
</evidence>
<protein>
    <submittedName>
        <fullName evidence="1">Uncharacterized protein</fullName>
    </submittedName>
</protein>
<gene>
    <name evidence="1" type="ORF">RCL2_003037200</name>
</gene>
<organism evidence="1 2">
    <name type="scientific">Rhizophagus clarus</name>
    <dbReference type="NCBI Taxonomy" id="94130"/>
    <lineage>
        <taxon>Eukaryota</taxon>
        <taxon>Fungi</taxon>
        <taxon>Fungi incertae sedis</taxon>
        <taxon>Mucoromycota</taxon>
        <taxon>Glomeromycotina</taxon>
        <taxon>Glomeromycetes</taxon>
        <taxon>Glomerales</taxon>
        <taxon>Glomeraceae</taxon>
        <taxon>Rhizophagus</taxon>
    </lineage>
</organism>
<dbReference type="Proteomes" id="UP000615446">
    <property type="component" value="Unassembled WGS sequence"/>
</dbReference>
<name>A0A8H3MGI4_9GLOM</name>
<reference evidence="1" key="1">
    <citation type="submission" date="2019-10" db="EMBL/GenBank/DDBJ databases">
        <title>Conservation and host-specific expression of non-tandemly repeated heterogenous ribosome RNA gene in arbuscular mycorrhizal fungi.</title>
        <authorList>
            <person name="Maeda T."/>
            <person name="Kobayashi Y."/>
            <person name="Nakagawa T."/>
            <person name="Ezawa T."/>
            <person name="Yamaguchi K."/>
            <person name="Bino T."/>
            <person name="Nishimoto Y."/>
            <person name="Shigenobu S."/>
            <person name="Kawaguchi M."/>
        </authorList>
    </citation>
    <scope>NUCLEOTIDE SEQUENCE</scope>
    <source>
        <strain evidence="1">HR1</strain>
    </source>
</reference>
<proteinExistence type="predicted"/>
<dbReference type="AlphaFoldDB" id="A0A8H3MGI4"/>